<keyword evidence="6" id="KW-0808">Transferase</keyword>
<evidence type="ECO:0000256" key="2">
    <source>
        <dbReference type="ARBA" id="ARBA00022741"/>
    </source>
</evidence>
<keyword evidence="6" id="KW-0418">Kinase</keyword>
<evidence type="ECO:0000313" key="6">
    <source>
        <dbReference type="RefSeq" id="XP_070854435.1"/>
    </source>
</evidence>
<dbReference type="PANTHER" id="PTHR45832:SF16">
    <property type="entry name" value="SERINE_THREONINE-PROTEIN KINASE STE20-LIKE-RELATED"/>
    <property type="match status" value="1"/>
</dbReference>
<dbReference type="Pfam" id="PF00069">
    <property type="entry name" value="Pkinase"/>
    <property type="match status" value="1"/>
</dbReference>
<keyword evidence="2" id="KW-0547">Nucleotide-binding</keyword>
<gene>
    <name evidence="6" type="primary">Stlk</name>
</gene>
<accession>A0ABM4TWT7</accession>
<protein>
    <recommendedName>
        <fullName evidence="1">non-specific serine/threonine protein kinase</fullName>
        <ecNumber evidence="1">2.7.11.1</ecNumber>
    </recommendedName>
</protein>
<dbReference type="EC" id="2.7.11.1" evidence="1"/>
<sequence>MCSNNIHHYKLLQILKYGRYGTVYKGYDFNNKCLAIKKLSLDQPIEELTAMCNEVLTIRRFKHKNIITILHCFLFNQHAYLIFPYMCFENCEMLLQKVYTSESSLLPETNEQFRRDIFMKKSFSDDFHQFVELCLNKNPLSRWAASKLMTHSFLKQCRCTSLAEHFKDFNHDLSKCKLKERAGVFYECLQFINDDEIKEAIPPIGLRVLFRVMLTVWKKAKIEIDFDFLYQGKTNLLFDRWNSLKDKILIYFKWHIHNEDCKRQLLDVERAIVGLLAPYFA</sequence>
<evidence type="ECO:0000259" key="4">
    <source>
        <dbReference type="Pfam" id="PF00069"/>
    </source>
</evidence>
<keyword evidence="3" id="KW-0067">ATP-binding</keyword>
<dbReference type="GO" id="GO:0016301">
    <property type="term" value="F:kinase activity"/>
    <property type="evidence" value="ECO:0007669"/>
    <property type="project" value="UniProtKB-KW"/>
</dbReference>
<keyword evidence="5" id="KW-1185">Reference proteome</keyword>
<evidence type="ECO:0000256" key="3">
    <source>
        <dbReference type="ARBA" id="ARBA00022840"/>
    </source>
</evidence>
<evidence type="ECO:0000313" key="5">
    <source>
        <dbReference type="Proteomes" id="UP001652628"/>
    </source>
</evidence>
<evidence type="ECO:0000256" key="1">
    <source>
        <dbReference type="ARBA" id="ARBA00012513"/>
    </source>
</evidence>
<organism evidence="5 6">
    <name type="scientific">Drosophila suzukii</name>
    <name type="common">Spotted-wing drosophila fruit fly</name>
    <dbReference type="NCBI Taxonomy" id="28584"/>
    <lineage>
        <taxon>Eukaryota</taxon>
        <taxon>Metazoa</taxon>
        <taxon>Ecdysozoa</taxon>
        <taxon>Arthropoda</taxon>
        <taxon>Hexapoda</taxon>
        <taxon>Insecta</taxon>
        <taxon>Pterygota</taxon>
        <taxon>Neoptera</taxon>
        <taxon>Endopterygota</taxon>
        <taxon>Diptera</taxon>
        <taxon>Brachycera</taxon>
        <taxon>Muscomorpha</taxon>
        <taxon>Ephydroidea</taxon>
        <taxon>Drosophilidae</taxon>
        <taxon>Drosophila</taxon>
        <taxon>Sophophora</taxon>
    </lineage>
</organism>
<dbReference type="SUPFAM" id="SSF56112">
    <property type="entry name" value="Protein kinase-like (PK-like)"/>
    <property type="match status" value="1"/>
</dbReference>
<dbReference type="InterPro" id="IPR011009">
    <property type="entry name" value="Kinase-like_dom_sf"/>
</dbReference>
<dbReference type="GeneID" id="108005993"/>
<proteinExistence type="predicted"/>
<dbReference type="PANTHER" id="PTHR45832">
    <property type="entry name" value="SERINE/THREONINE-PROTEIN KINASE SAMKA-RELATED-RELATED"/>
    <property type="match status" value="1"/>
</dbReference>
<dbReference type="RefSeq" id="XP_070854435.1">
    <property type="nucleotide sequence ID" value="XM_070998334.1"/>
</dbReference>
<dbReference type="InterPro" id="IPR051931">
    <property type="entry name" value="PAK3-like"/>
</dbReference>
<dbReference type="Gene3D" id="3.30.200.20">
    <property type="entry name" value="Phosphorylase Kinase, domain 1"/>
    <property type="match status" value="1"/>
</dbReference>
<name>A0ABM4TWT7_DROSZ</name>
<dbReference type="Proteomes" id="UP001652628">
    <property type="component" value="Chromosome 2"/>
</dbReference>
<dbReference type="Gene3D" id="1.10.510.10">
    <property type="entry name" value="Transferase(Phosphotransferase) domain 1"/>
    <property type="match status" value="1"/>
</dbReference>
<reference evidence="6" key="1">
    <citation type="submission" date="2025-08" db="UniProtKB">
        <authorList>
            <consortium name="RefSeq"/>
        </authorList>
    </citation>
    <scope>IDENTIFICATION</scope>
</reference>
<dbReference type="InterPro" id="IPR000719">
    <property type="entry name" value="Prot_kinase_dom"/>
</dbReference>
<feature type="domain" description="Protein kinase" evidence="4">
    <location>
        <begin position="9"/>
        <end position="98"/>
    </location>
</feature>